<comment type="caution">
    <text evidence="2">The sequence shown here is derived from an EMBL/GenBank/DDBJ whole genome shotgun (WGS) entry which is preliminary data.</text>
</comment>
<feature type="domain" description="DUF559" evidence="1">
    <location>
        <begin position="205"/>
        <end position="277"/>
    </location>
</feature>
<dbReference type="AlphaFoldDB" id="A0A3N2AQ12"/>
<keyword evidence="3" id="KW-1185">Reference proteome</keyword>
<dbReference type="Proteomes" id="UP000275456">
    <property type="component" value="Unassembled WGS sequence"/>
</dbReference>
<reference evidence="2 3" key="1">
    <citation type="submission" date="2018-11" db="EMBL/GenBank/DDBJ databases">
        <title>Sequencing the genomes of 1000 actinobacteria strains.</title>
        <authorList>
            <person name="Klenk H.-P."/>
        </authorList>
    </citation>
    <scope>NUCLEOTIDE SEQUENCE [LARGE SCALE GENOMIC DNA]</scope>
    <source>
        <strain evidence="2 3">DSM 9580</strain>
    </source>
</reference>
<organism evidence="2 3">
    <name type="scientific">Agrococcus jenensis</name>
    <dbReference type="NCBI Taxonomy" id="46353"/>
    <lineage>
        <taxon>Bacteria</taxon>
        <taxon>Bacillati</taxon>
        <taxon>Actinomycetota</taxon>
        <taxon>Actinomycetes</taxon>
        <taxon>Micrococcales</taxon>
        <taxon>Microbacteriaceae</taxon>
        <taxon>Agrococcus</taxon>
    </lineage>
</organism>
<accession>A0A3N2AQ12</accession>
<keyword evidence="2" id="KW-0540">Nuclease</keyword>
<dbReference type="InterPro" id="IPR007569">
    <property type="entry name" value="DUF559"/>
</dbReference>
<keyword evidence="2" id="KW-0378">Hydrolase</keyword>
<evidence type="ECO:0000313" key="3">
    <source>
        <dbReference type="Proteomes" id="UP000275456"/>
    </source>
</evidence>
<protein>
    <submittedName>
        <fullName evidence="2">Very-short-patch-repair endonuclease</fullName>
    </submittedName>
</protein>
<dbReference type="SUPFAM" id="SSF52980">
    <property type="entry name" value="Restriction endonuclease-like"/>
    <property type="match status" value="1"/>
</dbReference>
<evidence type="ECO:0000259" key="1">
    <source>
        <dbReference type="Pfam" id="PF04480"/>
    </source>
</evidence>
<sequence length="289" mass="32238">MELLEWLAANGGVSTVQAARDLVSAEELLDLKGSGAIWTPLRGWVALTGVSNDVTRALRVGGVATCVTALRMHGLWTPHGETRLHVRVNRRSHSARITEAERTPGVVVHRMHEWLDDARPTHGFDPVVATLAVASGCVSAEDLAAAAERGLALGTVQPHEVRTIAAGLPRRRRRGLERLCDRSGSGVESIFALMLRDAHIAYVQQFEPIPGMFVDFLIGTSLIVELDSRTWHGRPVDIETDRRRDAELLALGYRTLRFTYEQMLFQPELVRERVLALVRRDAHRRKLWT</sequence>
<keyword evidence="2" id="KW-0255">Endonuclease</keyword>
<dbReference type="RefSeq" id="WP_123696257.1">
    <property type="nucleotide sequence ID" value="NZ_RKHJ01000001.1"/>
</dbReference>
<gene>
    <name evidence="2" type="ORF">EDD26_0489</name>
</gene>
<dbReference type="Pfam" id="PF04480">
    <property type="entry name" value="DUF559"/>
    <property type="match status" value="1"/>
</dbReference>
<name>A0A3N2AQ12_9MICO</name>
<dbReference type="GO" id="GO:0004519">
    <property type="term" value="F:endonuclease activity"/>
    <property type="evidence" value="ECO:0007669"/>
    <property type="project" value="UniProtKB-KW"/>
</dbReference>
<dbReference type="EMBL" id="RKHJ01000001">
    <property type="protein sequence ID" value="ROR65127.1"/>
    <property type="molecule type" value="Genomic_DNA"/>
</dbReference>
<dbReference type="Gene3D" id="3.40.960.10">
    <property type="entry name" value="VSR Endonuclease"/>
    <property type="match status" value="1"/>
</dbReference>
<evidence type="ECO:0000313" key="2">
    <source>
        <dbReference type="EMBL" id="ROR65127.1"/>
    </source>
</evidence>
<dbReference type="InterPro" id="IPR011335">
    <property type="entry name" value="Restrct_endonuc-II-like"/>
</dbReference>
<proteinExistence type="predicted"/>
<dbReference type="OrthoDB" id="2594539at2"/>